<proteinExistence type="predicted"/>
<dbReference type="AlphaFoldDB" id="A0A1B1KDE1"/>
<evidence type="ECO:0000313" key="1">
    <source>
        <dbReference type="EMBL" id="ANS30617.1"/>
    </source>
</evidence>
<accession>A0A1B1KDE1</accession>
<dbReference type="Proteomes" id="UP000186108">
    <property type="component" value="Chromosome"/>
</dbReference>
<gene>
    <name evidence="1" type="ORF">R1CP_29945</name>
</gene>
<dbReference type="InterPro" id="IPR029068">
    <property type="entry name" value="Glyas_Bleomycin-R_OHBP_Dase"/>
</dbReference>
<dbReference type="SUPFAM" id="SSF54593">
    <property type="entry name" value="Glyoxalase/Bleomycin resistance protein/Dihydroxybiphenyl dioxygenase"/>
    <property type="match status" value="1"/>
</dbReference>
<sequence>MSKFRQLVGASPSVYQAKFAEHGAPRIPGATCSCTAERPPVTAAISEKSRPLDADMADAVRRSLESGTMGRFGLTTTDCHETYRDLVARVVEFTQPPAERPYGIEAVIRESFGANPVLQVRDSRSGFVGLCG</sequence>
<dbReference type="PATRIC" id="fig|37919.13.peg.6259"/>
<dbReference type="EMBL" id="CP009111">
    <property type="protein sequence ID" value="ANS30617.1"/>
    <property type="molecule type" value="Genomic_DNA"/>
</dbReference>
<dbReference type="Gene3D" id="3.10.180.10">
    <property type="entry name" value="2,3-Dihydroxybiphenyl 1,2-Dioxygenase, domain 1"/>
    <property type="match status" value="1"/>
</dbReference>
<dbReference type="RefSeq" id="WP_280780491.1">
    <property type="nucleotide sequence ID" value="NZ_JARXVI010000005.1"/>
</dbReference>
<organism evidence="1 2">
    <name type="scientific">Rhodococcus opacus</name>
    <name type="common">Nocardia opaca</name>
    <dbReference type="NCBI Taxonomy" id="37919"/>
    <lineage>
        <taxon>Bacteria</taxon>
        <taxon>Bacillati</taxon>
        <taxon>Actinomycetota</taxon>
        <taxon>Actinomycetes</taxon>
        <taxon>Mycobacteriales</taxon>
        <taxon>Nocardiaceae</taxon>
        <taxon>Rhodococcus</taxon>
    </lineage>
</organism>
<evidence type="ECO:0000313" key="2">
    <source>
        <dbReference type="Proteomes" id="UP000186108"/>
    </source>
</evidence>
<protein>
    <submittedName>
        <fullName evidence="1">Uncharacterized protein</fullName>
    </submittedName>
</protein>
<reference evidence="1 2" key="1">
    <citation type="submission" date="2014-07" db="EMBL/GenBank/DDBJ databases">
        <authorList>
            <person name="Zhang J.E."/>
            <person name="Yang H."/>
            <person name="Guo J."/>
            <person name="Deng Z."/>
            <person name="Luo H."/>
            <person name="Luo M."/>
            <person name="Zhao B."/>
        </authorList>
    </citation>
    <scope>NUCLEOTIDE SEQUENCE [LARGE SCALE GENOMIC DNA]</scope>
    <source>
        <strain evidence="1 2">1CP</strain>
    </source>
</reference>
<name>A0A1B1KDE1_RHOOP</name>